<feature type="region of interest" description="Disordered" evidence="1">
    <location>
        <begin position="43"/>
        <end position="69"/>
    </location>
</feature>
<feature type="compositionally biased region" description="Basic residues" evidence="1">
    <location>
        <begin position="56"/>
        <end position="69"/>
    </location>
</feature>
<evidence type="ECO:0000313" key="2">
    <source>
        <dbReference type="EMBL" id="EGX59379.1"/>
    </source>
</evidence>
<sequence length="69" mass="8067">MSPQGPKRVRVNADAEPEVPRQPIRFLSHEDFMLWRDVGLRGLLPVRTPVSPSHPGTRRRSRRSRQRSR</sequence>
<keyword evidence="3" id="KW-1185">Reference proteome</keyword>
<reference evidence="2 3" key="1">
    <citation type="submission" date="2011-08" db="EMBL/GenBank/DDBJ databases">
        <authorList>
            <person name="Lin Y."/>
            <person name="Hao X."/>
            <person name="Johnstone L."/>
            <person name="Miller S.J."/>
            <person name="Wei G."/>
            <person name="Rensing C."/>
        </authorList>
    </citation>
    <scope>NUCLEOTIDE SEQUENCE [LARGE SCALE GENOMIC DNA]</scope>
    <source>
        <strain evidence="2 3">K42</strain>
    </source>
</reference>
<gene>
    <name evidence="2" type="ORF">SZN_13305</name>
</gene>
<feature type="non-terminal residue" evidence="2">
    <location>
        <position position="69"/>
    </location>
</feature>
<dbReference type="AlphaFoldDB" id="G2GAY8"/>
<name>G2GAY8_9ACTN</name>
<evidence type="ECO:0000313" key="3">
    <source>
        <dbReference type="Proteomes" id="UP000004217"/>
    </source>
</evidence>
<dbReference type="Proteomes" id="UP000004217">
    <property type="component" value="Unassembled WGS sequence"/>
</dbReference>
<protein>
    <submittedName>
        <fullName evidence="2">Uncharacterized protein</fullName>
    </submittedName>
</protein>
<evidence type="ECO:0000256" key="1">
    <source>
        <dbReference type="SAM" id="MobiDB-lite"/>
    </source>
</evidence>
<comment type="caution">
    <text evidence="2">The sequence shown here is derived from an EMBL/GenBank/DDBJ whole genome shotgun (WGS) entry which is preliminary data.</text>
</comment>
<dbReference type="EMBL" id="AGBF01000032">
    <property type="protein sequence ID" value="EGX59379.1"/>
    <property type="molecule type" value="Genomic_DNA"/>
</dbReference>
<organism evidence="2 3">
    <name type="scientific">Streptomyces zinciresistens K42</name>
    <dbReference type="NCBI Taxonomy" id="700597"/>
    <lineage>
        <taxon>Bacteria</taxon>
        <taxon>Bacillati</taxon>
        <taxon>Actinomycetota</taxon>
        <taxon>Actinomycetes</taxon>
        <taxon>Kitasatosporales</taxon>
        <taxon>Streptomycetaceae</taxon>
        <taxon>Streptomyces</taxon>
    </lineage>
</organism>
<proteinExistence type="predicted"/>
<accession>G2GAY8</accession>